<feature type="compositionally biased region" description="Low complexity" evidence="1">
    <location>
        <begin position="426"/>
        <end position="443"/>
    </location>
</feature>
<keyword evidence="3" id="KW-0966">Cell projection</keyword>
<feature type="region of interest" description="Disordered" evidence="1">
    <location>
        <begin position="292"/>
        <end position="325"/>
    </location>
</feature>
<dbReference type="AlphaFoldDB" id="A0A858ZY51"/>
<evidence type="ECO:0000313" key="3">
    <source>
        <dbReference type="EMBL" id="QKD45617.1"/>
    </source>
</evidence>
<evidence type="ECO:0000259" key="2">
    <source>
        <dbReference type="Pfam" id="PF02120"/>
    </source>
</evidence>
<dbReference type="Gene3D" id="3.30.750.140">
    <property type="match status" value="1"/>
</dbReference>
<feature type="compositionally biased region" description="Low complexity" evidence="1">
    <location>
        <begin position="20"/>
        <end position="33"/>
    </location>
</feature>
<protein>
    <submittedName>
        <fullName evidence="3">Flagellar hook-length control protein FliK</fullName>
    </submittedName>
</protein>
<gene>
    <name evidence="3" type="ORF">HF896_19235</name>
</gene>
<dbReference type="Proteomes" id="UP000500755">
    <property type="component" value="Chromosome"/>
</dbReference>
<sequence length="455" mass="44167">MEKARISSPAPQATHEARGARAAAGKAGAAQAHDQTDAQTAGFALLLAALDGGEGAGVLTTTLDGGGDGAEGLQGDPADAAAQPLAGQPDAAALAAWVAGLQPGVALAKAVEGVADGMKGRTVGGVAGSVVGNAMGGVMGGEADTLMGRVGLGLLRHGQDSLVGQTALLDGAAETAALNGVPQGPAGRAGAARALPAQDAAGAGGGHRALRAGAAPVQPAMEQMAAQAVPAAQAASAAPAERRDASQALAPALARPEFDPVVPAMSAGAMAGAMAGAAPAAPREGESRIAGAGETQGAQPHAPEAAADAAQAPADAAQSGMGSAEDQLAEQVAYWVHHKTQNAALTLDGDGRPVEVRVALTGDEAHVTFRSDQAEARQLLDAGSAELRGMLQREGLHLAGVTVDTAGGDGAPARQGAREGGRQDARQATVQAAAPADGAAARGRGVGTRSVDIFV</sequence>
<dbReference type="EMBL" id="CP051298">
    <property type="protein sequence ID" value="QKD45617.1"/>
    <property type="molecule type" value="Genomic_DNA"/>
</dbReference>
<name>A0A858ZY51_9BURK</name>
<accession>A0A858ZY51</accession>
<feature type="compositionally biased region" description="Low complexity" evidence="1">
    <location>
        <begin position="298"/>
        <end position="318"/>
    </location>
</feature>
<proteinExistence type="predicted"/>
<evidence type="ECO:0000256" key="1">
    <source>
        <dbReference type="SAM" id="MobiDB-lite"/>
    </source>
</evidence>
<dbReference type="Pfam" id="PF02120">
    <property type="entry name" value="Flg_hook"/>
    <property type="match status" value="1"/>
</dbReference>
<dbReference type="PANTHER" id="PTHR37533">
    <property type="entry name" value="FLAGELLAR HOOK-LENGTH CONTROL PROTEIN"/>
    <property type="match status" value="1"/>
</dbReference>
<keyword evidence="3" id="KW-0282">Flagellum</keyword>
<dbReference type="InterPro" id="IPR052563">
    <property type="entry name" value="FliK"/>
</dbReference>
<reference evidence="3 4" key="1">
    <citation type="submission" date="2020-05" db="EMBL/GenBank/DDBJ databases">
        <title>Complete genome sequence of Alicycliphilus denitrificans DP3.</title>
        <authorList>
            <person name="Chen X."/>
        </authorList>
    </citation>
    <scope>NUCLEOTIDE SEQUENCE [LARGE SCALE GENOMIC DNA]</scope>
    <source>
        <strain evidence="3 4">DP3</strain>
    </source>
</reference>
<dbReference type="InterPro" id="IPR021136">
    <property type="entry name" value="Flagellar_hook_control-like_C"/>
</dbReference>
<evidence type="ECO:0000313" key="4">
    <source>
        <dbReference type="Proteomes" id="UP000500755"/>
    </source>
</evidence>
<dbReference type="PANTHER" id="PTHR37533:SF2">
    <property type="entry name" value="FLAGELLAR HOOK-LENGTH CONTROL PROTEIN"/>
    <property type="match status" value="1"/>
</dbReference>
<dbReference type="RefSeq" id="WP_103018782.1">
    <property type="nucleotide sequence ID" value="NZ_CP051298.1"/>
</dbReference>
<keyword evidence="3" id="KW-0969">Cilium</keyword>
<organism evidence="3 4">
    <name type="scientific">Alicycliphilus denitrificans</name>
    <dbReference type="NCBI Taxonomy" id="179636"/>
    <lineage>
        <taxon>Bacteria</taxon>
        <taxon>Pseudomonadati</taxon>
        <taxon>Pseudomonadota</taxon>
        <taxon>Betaproteobacteria</taxon>
        <taxon>Burkholderiales</taxon>
        <taxon>Comamonadaceae</taxon>
        <taxon>Alicycliphilus</taxon>
    </lineage>
</organism>
<feature type="region of interest" description="Disordered" evidence="1">
    <location>
        <begin position="1"/>
        <end position="33"/>
    </location>
</feature>
<feature type="domain" description="Flagellar hook-length control protein-like C-terminal" evidence="2">
    <location>
        <begin position="330"/>
        <end position="410"/>
    </location>
</feature>
<dbReference type="InterPro" id="IPR038610">
    <property type="entry name" value="FliK-like_C_sf"/>
</dbReference>
<feature type="compositionally biased region" description="Basic and acidic residues" evidence="1">
    <location>
        <begin position="416"/>
        <end position="425"/>
    </location>
</feature>
<feature type="region of interest" description="Disordered" evidence="1">
    <location>
        <begin position="404"/>
        <end position="443"/>
    </location>
</feature>
<dbReference type="CDD" id="cd17470">
    <property type="entry name" value="T3SS_Flik_C"/>
    <property type="match status" value="1"/>
</dbReference>